<reference evidence="2" key="1">
    <citation type="journal article" date="2014" name="Int. J. Syst. Evol. Microbiol.">
        <title>Complete genome sequence of Corynebacterium casei LMG S-19264T (=DSM 44701T), isolated from a smear-ripened cheese.</title>
        <authorList>
            <consortium name="US DOE Joint Genome Institute (JGI-PGF)"/>
            <person name="Walter F."/>
            <person name="Albersmeier A."/>
            <person name="Kalinowski J."/>
            <person name="Ruckert C."/>
        </authorList>
    </citation>
    <scope>NUCLEOTIDE SEQUENCE</scope>
    <source>
        <strain evidence="2">CGMCC 1.15762</strain>
    </source>
</reference>
<dbReference type="Proteomes" id="UP000617145">
    <property type="component" value="Unassembled WGS sequence"/>
</dbReference>
<name>A0A8J2ZIU8_9RHOB</name>
<sequence>MCGTSNASSITFHRARTDDPDEFAIRQPFSVNEREVSAEEHLCPPVPHEALLSRVKNCVAAGARHTKCFRPARDKSHPRAAMLHIAKRHATAAADDDPVATSPEAPRAS</sequence>
<organism evidence="2 3">
    <name type="scientific">Salipiger pallidus</name>
    <dbReference type="NCBI Taxonomy" id="1775170"/>
    <lineage>
        <taxon>Bacteria</taxon>
        <taxon>Pseudomonadati</taxon>
        <taxon>Pseudomonadota</taxon>
        <taxon>Alphaproteobacteria</taxon>
        <taxon>Rhodobacterales</taxon>
        <taxon>Roseobacteraceae</taxon>
        <taxon>Salipiger</taxon>
    </lineage>
</organism>
<dbReference type="AlphaFoldDB" id="A0A8J2ZIU8"/>
<keyword evidence="3" id="KW-1185">Reference proteome</keyword>
<gene>
    <name evidence="2" type="ORF">GCM10011415_16320</name>
</gene>
<feature type="region of interest" description="Disordered" evidence="1">
    <location>
        <begin position="88"/>
        <end position="109"/>
    </location>
</feature>
<evidence type="ECO:0000313" key="2">
    <source>
        <dbReference type="EMBL" id="GGG69609.1"/>
    </source>
</evidence>
<protein>
    <submittedName>
        <fullName evidence="2">Uncharacterized protein</fullName>
    </submittedName>
</protein>
<reference evidence="2" key="2">
    <citation type="submission" date="2020-09" db="EMBL/GenBank/DDBJ databases">
        <authorList>
            <person name="Sun Q."/>
            <person name="Zhou Y."/>
        </authorList>
    </citation>
    <scope>NUCLEOTIDE SEQUENCE</scope>
    <source>
        <strain evidence="2">CGMCC 1.15762</strain>
    </source>
</reference>
<proteinExistence type="predicted"/>
<evidence type="ECO:0000313" key="3">
    <source>
        <dbReference type="Proteomes" id="UP000617145"/>
    </source>
</evidence>
<evidence type="ECO:0000256" key="1">
    <source>
        <dbReference type="SAM" id="MobiDB-lite"/>
    </source>
</evidence>
<accession>A0A8J2ZIU8</accession>
<dbReference type="EMBL" id="BMJV01000003">
    <property type="protein sequence ID" value="GGG69609.1"/>
    <property type="molecule type" value="Genomic_DNA"/>
</dbReference>
<comment type="caution">
    <text evidence="2">The sequence shown here is derived from an EMBL/GenBank/DDBJ whole genome shotgun (WGS) entry which is preliminary data.</text>
</comment>